<reference evidence="1" key="1">
    <citation type="submission" date="2020-03" db="EMBL/GenBank/DDBJ databases">
        <title>The deep terrestrial virosphere.</title>
        <authorList>
            <person name="Holmfeldt K."/>
            <person name="Nilsson E."/>
            <person name="Simone D."/>
            <person name="Lopez-Fernandez M."/>
            <person name="Wu X."/>
            <person name="de Brujin I."/>
            <person name="Lundin D."/>
            <person name="Andersson A."/>
            <person name="Bertilsson S."/>
            <person name="Dopson M."/>
        </authorList>
    </citation>
    <scope>NUCLEOTIDE SEQUENCE</scope>
    <source>
        <strain evidence="1">MM415B06258</strain>
    </source>
</reference>
<gene>
    <name evidence="1" type="ORF">MM415B06258_0012</name>
</gene>
<name>A0A6M3LXX5_9ZZZZ</name>
<organism evidence="1">
    <name type="scientific">viral metagenome</name>
    <dbReference type="NCBI Taxonomy" id="1070528"/>
    <lineage>
        <taxon>unclassified sequences</taxon>
        <taxon>metagenomes</taxon>
        <taxon>organismal metagenomes</taxon>
    </lineage>
</organism>
<protein>
    <submittedName>
        <fullName evidence="1">Uncharacterized protein</fullName>
    </submittedName>
</protein>
<sequence length="71" mass="8735">MRSYDITCPICKNLIHIPFWEKLEAKALEDYDLAEMSAQEELFTWYSWWCSVSLWGLLKRRYFKKWIKIVI</sequence>
<proteinExistence type="predicted"/>
<evidence type="ECO:0000313" key="1">
    <source>
        <dbReference type="EMBL" id="QJA97448.1"/>
    </source>
</evidence>
<dbReference type="EMBL" id="MT143494">
    <property type="protein sequence ID" value="QJA97448.1"/>
    <property type="molecule type" value="Genomic_DNA"/>
</dbReference>
<dbReference type="AlphaFoldDB" id="A0A6M3LXX5"/>
<accession>A0A6M3LXX5</accession>